<feature type="compositionally biased region" description="Basic and acidic residues" evidence="4">
    <location>
        <begin position="51"/>
        <end position="61"/>
    </location>
</feature>
<feature type="compositionally biased region" description="Polar residues" evidence="4">
    <location>
        <begin position="558"/>
        <end position="573"/>
    </location>
</feature>
<feature type="region of interest" description="Disordered" evidence="4">
    <location>
        <begin position="786"/>
        <end position="807"/>
    </location>
</feature>
<comment type="caution">
    <text evidence="6">The sequence shown here is derived from an EMBL/GenBank/DDBJ whole genome shotgun (WGS) entry which is preliminary data.</text>
</comment>
<dbReference type="GO" id="GO:0000339">
    <property type="term" value="F:RNA cap binding"/>
    <property type="evidence" value="ECO:0007669"/>
    <property type="project" value="InterPro"/>
</dbReference>
<dbReference type="Proteomes" id="UP000736164">
    <property type="component" value="Unassembled WGS sequence"/>
</dbReference>
<feature type="compositionally biased region" description="Polar residues" evidence="4">
    <location>
        <begin position="117"/>
        <end position="132"/>
    </location>
</feature>
<feature type="compositionally biased region" description="Polar residues" evidence="4">
    <location>
        <begin position="824"/>
        <end position="836"/>
    </location>
</feature>
<evidence type="ECO:0000256" key="2">
    <source>
        <dbReference type="ARBA" id="ARBA00061352"/>
    </source>
</evidence>
<feature type="compositionally biased region" description="Pro residues" evidence="4">
    <location>
        <begin position="787"/>
        <end position="804"/>
    </location>
</feature>
<dbReference type="InterPro" id="IPR006630">
    <property type="entry name" value="La_HTH"/>
</dbReference>
<dbReference type="GO" id="GO:0005829">
    <property type="term" value="C:cytosol"/>
    <property type="evidence" value="ECO:0007669"/>
    <property type="project" value="TreeGrafter"/>
</dbReference>
<sequence>MSTEVETSVLQSSDRVSGVTADSTGGDKNLNESQVEQPPTGDEISPSQQLREPDQKHHVENKGQVVKEAQIEIVTKDKVHTNKGNDQNVSSDTNPDKGEKPKKNIIEAPPPKVNPWTKKNMSPTNSTINIDPQESEQHGSTKVIRAGKSKSRKSSKSSDFSDITNWPTPGEIAHKEHQNIINTQGKKAPPARKEKEKEKKKEKLEKKDHSSESKENRDTQADPPEESRVDEESLSAAMKKRGGNKHKWVPLPLEDSSQDDQERPSSRNSSRSRSESNRALPNNRRNDYARSLSYLYLNALFLRSGFITIWSLGSELALCWRRERREDLDEVSSVRSEGANLRGGFRGRGRGRGRVRGRGRGAHMHYDYPYGYREPYVEASDVQYQAEYSTNMMYYYDDGTGVQVYPVDENLLKEYIKRQIEYYFSPENLERDFFLRRKMDEKGFLPISLIASFHRVQALTTDVSLIFEALKDSTEVELTDQKIRTKVEPERWPIPGPPALDAPRTDFSQLINCPEFIPGQAFTSQATDVNQHMNLPISGSAPSSPRAASTGIMRKSAEPSNLQSMSKGLSTSLPDLESEPWIEVKKRHRPSPARPKDVDIALSSNNPPRPDTKTESVPAAVEYCDVQTWMLFPAEKTTEVFLPAVLQTQESAPPPEPSPKTEPEQEELDFLFDEEMEHLAGRKNTFTDWSDDDSDYEIDDHDVNKILIVTQTPPHLRKHPGGDRTGNHISRAKISADLAKAINDGLYYYEQDLWMDESETEYATIKEVENFKKLNLISKEQFETLAPEPPIDPNQEVPPCPPRPQSDLTEELANKLFGAAEPPVSNTARSLPTTVPDSPIAHAARTPKTPRTPRLQDPNKTPRFYPVVKDGGNIDGKTPRKRKTRHSSNPPLECHVGWVMDSREHRPRTSSVSSSNASPSEGAPLVGSYGCTPHSLPKFQHPSHELLRENGFTQQVYHKYRRRCLNERKRLGIGQSQEMNTLFRFWSFFLRDHFNRKMYEEFKQYALEDAKENYRYGLECLFRFYSYGLEKRFRPDIFKDFQEETLRDYETGQLYGLEKFWAFLKYSQTKNQSIDPKLQEHLSKFKRLEDFRVDPPMGEEVGRRRRHSSSTGEEGGRRRHRSNSSSKPVSAAKPTPFNQPPAPGTTASSQHAPKDSAGLPSTLEGKRAQTGAGKAKDAETTDK</sequence>
<feature type="compositionally biased region" description="Basic residues" evidence="4">
    <location>
        <begin position="238"/>
        <end position="248"/>
    </location>
</feature>
<keyword evidence="7" id="KW-1185">Reference proteome</keyword>
<proteinExistence type="inferred from homology"/>
<gene>
    <name evidence="6" type="primary">Larp1_0</name>
    <name evidence="6" type="ORF">GTO95_0015842</name>
</gene>
<dbReference type="SUPFAM" id="SSF46785">
    <property type="entry name" value="Winged helix' DNA-binding domain"/>
    <property type="match status" value="1"/>
</dbReference>
<dbReference type="Pfam" id="PF21071">
    <property type="entry name" value="LARP1_HEAT"/>
    <property type="match status" value="1"/>
</dbReference>
<feature type="region of interest" description="Disordered" evidence="4">
    <location>
        <begin position="819"/>
        <end position="927"/>
    </location>
</feature>
<dbReference type="InterPro" id="IPR036390">
    <property type="entry name" value="WH_DNA-bd_sf"/>
</dbReference>
<dbReference type="PANTHER" id="PTHR22792:SF50">
    <property type="entry name" value="LA-RELATED PROTEIN 1B"/>
    <property type="match status" value="1"/>
</dbReference>
<dbReference type="InterPro" id="IPR045180">
    <property type="entry name" value="La_dom_prot"/>
</dbReference>
<feature type="compositionally biased region" description="Polar residues" evidence="4">
    <location>
        <begin position="82"/>
        <end position="93"/>
    </location>
</feature>
<dbReference type="SMART" id="SM00715">
    <property type="entry name" value="LA"/>
    <property type="match status" value="1"/>
</dbReference>
<organism evidence="6 7">
    <name type="scientific">Atractosteus spatula</name>
    <name type="common">Alligator gar</name>
    <name type="synonym">Lepisosteus spatula</name>
    <dbReference type="NCBI Taxonomy" id="7917"/>
    <lineage>
        <taxon>Eukaryota</taxon>
        <taxon>Metazoa</taxon>
        <taxon>Chordata</taxon>
        <taxon>Craniata</taxon>
        <taxon>Vertebrata</taxon>
        <taxon>Euteleostomi</taxon>
        <taxon>Actinopterygii</taxon>
        <taxon>Neopterygii</taxon>
        <taxon>Holostei</taxon>
        <taxon>Semionotiformes</taxon>
        <taxon>Lepisosteidae</taxon>
        <taxon>Atractosteus</taxon>
    </lineage>
</organism>
<feature type="compositionally biased region" description="Low complexity" evidence="4">
    <location>
        <begin position="910"/>
        <end position="920"/>
    </location>
</feature>
<feature type="region of interest" description="Disordered" evidence="4">
    <location>
        <begin position="1"/>
        <end position="283"/>
    </location>
</feature>
<dbReference type="SMART" id="SM00684">
    <property type="entry name" value="DM15"/>
    <property type="match status" value="3"/>
</dbReference>
<dbReference type="Gene3D" id="1.10.10.10">
    <property type="entry name" value="Winged helix-like DNA-binding domain superfamily/Winged helix DNA-binding domain"/>
    <property type="match status" value="1"/>
</dbReference>
<dbReference type="AlphaFoldDB" id="A0A8J7P5V3"/>
<dbReference type="GO" id="GO:0010494">
    <property type="term" value="C:cytoplasmic stress granule"/>
    <property type="evidence" value="ECO:0007669"/>
    <property type="project" value="TreeGrafter"/>
</dbReference>
<dbReference type="GO" id="GO:0045727">
    <property type="term" value="P:positive regulation of translation"/>
    <property type="evidence" value="ECO:0007669"/>
    <property type="project" value="TreeGrafter"/>
</dbReference>
<feature type="compositionally biased region" description="Basic residues" evidence="4">
    <location>
        <begin position="145"/>
        <end position="155"/>
    </location>
</feature>
<evidence type="ECO:0000313" key="6">
    <source>
        <dbReference type="EMBL" id="MBN3323716.1"/>
    </source>
</evidence>
<feature type="domain" description="HTH La-type RNA-binding" evidence="5">
    <location>
        <begin position="406"/>
        <end position="496"/>
    </location>
</feature>
<dbReference type="PANTHER" id="PTHR22792">
    <property type="entry name" value="LUPUS LA PROTEIN-RELATED"/>
    <property type="match status" value="1"/>
</dbReference>
<protein>
    <submittedName>
        <fullName evidence="6">LARP1 protein</fullName>
    </submittedName>
</protein>
<feature type="region of interest" description="Disordered" evidence="4">
    <location>
        <begin position="1093"/>
        <end position="1183"/>
    </location>
</feature>
<dbReference type="PROSITE" id="PS50961">
    <property type="entry name" value="HTH_LA"/>
    <property type="match status" value="1"/>
</dbReference>
<feature type="non-terminal residue" evidence="6">
    <location>
        <position position="1"/>
    </location>
</feature>
<name>A0A8J7P5V3_ATRSP</name>
<comment type="similarity">
    <text evidence="2">Belongs to the LARP family.</text>
</comment>
<dbReference type="InterPro" id="IPR036388">
    <property type="entry name" value="WH-like_DNA-bd_sf"/>
</dbReference>
<keyword evidence="1 3" id="KW-0694">RNA-binding</keyword>
<dbReference type="GO" id="GO:0048255">
    <property type="term" value="P:mRNA stabilization"/>
    <property type="evidence" value="ECO:0007669"/>
    <property type="project" value="InterPro"/>
</dbReference>
<evidence type="ECO:0000256" key="4">
    <source>
        <dbReference type="SAM" id="MobiDB-lite"/>
    </source>
</evidence>
<dbReference type="InterPro" id="IPR006607">
    <property type="entry name" value="DM15"/>
</dbReference>
<dbReference type="FunFam" id="1.10.10.10:FF:000131">
    <property type="entry name" value="la-related protein 1B isoform X2"/>
    <property type="match status" value="1"/>
</dbReference>
<evidence type="ECO:0000256" key="3">
    <source>
        <dbReference type="PROSITE-ProRule" id="PRU00332"/>
    </source>
</evidence>
<reference evidence="6" key="1">
    <citation type="journal article" date="2021" name="Cell">
        <title>Tracing the genetic footprints of vertebrate landing in non-teleost ray-finned fishes.</title>
        <authorList>
            <person name="Bi X."/>
            <person name="Wang K."/>
            <person name="Yang L."/>
            <person name="Pan H."/>
            <person name="Jiang H."/>
            <person name="Wei Q."/>
            <person name="Fang M."/>
            <person name="Yu H."/>
            <person name="Zhu C."/>
            <person name="Cai Y."/>
            <person name="He Y."/>
            <person name="Gan X."/>
            <person name="Zeng H."/>
            <person name="Yu D."/>
            <person name="Zhu Y."/>
            <person name="Jiang H."/>
            <person name="Qiu Q."/>
            <person name="Yang H."/>
            <person name="Zhang Y.E."/>
            <person name="Wang W."/>
            <person name="Zhu M."/>
            <person name="He S."/>
            <person name="Zhang G."/>
        </authorList>
    </citation>
    <scope>NUCLEOTIDE SEQUENCE</scope>
    <source>
        <strain evidence="6">Allg_001</strain>
    </source>
</reference>
<evidence type="ECO:0000259" key="5">
    <source>
        <dbReference type="PROSITE" id="PS50961"/>
    </source>
</evidence>
<feature type="compositionally biased region" description="Polar residues" evidence="4">
    <location>
        <begin position="1"/>
        <end position="23"/>
    </location>
</feature>
<dbReference type="CDD" id="cd08034">
    <property type="entry name" value="LARP_1_2"/>
    <property type="match status" value="1"/>
</dbReference>
<evidence type="ECO:0000313" key="7">
    <source>
        <dbReference type="Proteomes" id="UP000736164"/>
    </source>
</evidence>
<accession>A0A8J7P5V3</accession>
<feature type="compositionally biased region" description="Basic and acidic residues" evidence="4">
    <location>
        <begin position="191"/>
        <end position="231"/>
    </location>
</feature>
<feature type="non-terminal residue" evidence="6">
    <location>
        <position position="1183"/>
    </location>
</feature>
<dbReference type="EMBL" id="JAAWVO010067146">
    <property type="protein sequence ID" value="MBN3323716.1"/>
    <property type="molecule type" value="Genomic_DNA"/>
</dbReference>
<dbReference type="Pfam" id="PF05383">
    <property type="entry name" value="La"/>
    <property type="match status" value="1"/>
</dbReference>
<feature type="compositionally biased region" description="Basic and acidic residues" evidence="4">
    <location>
        <begin position="94"/>
        <end position="105"/>
    </location>
</feature>
<feature type="compositionally biased region" description="Low complexity" evidence="4">
    <location>
        <begin position="536"/>
        <end position="549"/>
    </location>
</feature>
<feature type="region of interest" description="Disordered" evidence="4">
    <location>
        <begin position="535"/>
        <end position="616"/>
    </location>
</feature>
<feature type="compositionally biased region" description="Basic and acidic residues" evidence="4">
    <location>
        <begin position="1174"/>
        <end position="1183"/>
    </location>
</feature>
<evidence type="ECO:0000256" key="1">
    <source>
        <dbReference type="ARBA" id="ARBA00022884"/>
    </source>
</evidence>